<feature type="domain" description="Mab-21-like HhH/H2TH-like" evidence="1">
    <location>
        <begin position="237"/>
        <end position="323"/>
    </location>
</feature>
<dbReference type="EMBL" id="JAIWYP010000017">
    <property type="protein sequence ID" value="KAH3693217.1"/>
    <property type="molecule type" value="Genomic_DNA"/>
</dbReference>
<dbReference type="AlphaFoldDB" id="A0A9D3Y517"/>
<reference evidence="2" key="2">
    <citation type="submission" date="2020-11" db="EMBL/GenBank/DDBJ databases">
        <authorList>
            <person name="McCartney M.A."/>
            <person name="Auch B."/>
            <person name="Kono T."/>
            <person name="Mallez S."/>
            <person name="Becker A."/>
            <person name="Gohl D.M."/>
            <person name="Silverstein K.A.T."/>
            <person name="Koren S."/>
            <person name="Bechman K.B."/>
            <person name="Herman A."/>
            <person name="Abrahante J.E."/>
            <person name="Garbe J."/>
        </authorList>
    </citation>
    <scope>NUCLEOTIDE SEQUENCE</scope>
    <source>
        <strain evidence="2">Duluth1</strain>
        <tissue evidence="2">Whole animal</tissue>
    </source>
</reference>
<protein>
    <recommendedName>
        <fullName evidence="1">Mab-21-like HhH/H2TH-like domain-containing protein</fullName>
    </recommendedName>
</protein>
<organism evidence="2 3">
    <name type="scientific">Dreissena polymorpha</name>
    <name type="common">Zebra mussel</name>
    <name type="synonym">Mytilus polymorpha</name>
    <dbReference type="NCBI Taxonomy" id="45954"/>
    <lineage>
        <taxon>Eukaryota</taxon>
        <taxon>Metazoa</taxon>
        <taxon>Spiralia</taxon>
        <taxon>Lophotrochozoa</taxon>
        <taxon>Mollusca</taxon>
        <taxon>Bivalvia</taxon>
        <taxon>Autobranchia</taxon>
        <taxon>Heteroconchia</taxon>
        <taxon>Euheterodonta</taxon>
        <taxon>Imparidentia</taxon>
        <taxon>Neoheterodontei</taxon>
        <taxon>Myida</taxon>
        <taxon>Dreissenoidea</taxon>
        <taxon>Dreissenidae</taxon>
        <taxon>Dreissena</taxon>
    </lineage>
</organism>
<evidence type="ECO:0000259" key="1">
    <source>
        <dbReference type="Pfam" id="PF20266"/>
    </source>
</evidence>
<sequence>MTQLGYGEEIRRMRVEKYRAQDTQVNSIANIFSCQTTVGSKAEGLTFSFESDRDHIIVREGVTCLEAGVDLRTIPDDIEVYRMDTSVYPGHCRMLLERPASKRFIEIINSLCDDGKGNTILSSGLFLDGCAKYTHGFWGAIPGERAGPSLPVSTKIGGFKSDIVFAFPCQCPGILHRWAHRPRLWPQPDVVQKIVLLGSFVTPIGFKGSEYGYLEWRICFNTGETELVNNLTDTQAKVYVILKMILKEILKPKTKAVTSYVLKNVILWQAESNSPALFQERNLIYWLHDALGTLRTAISSKQLPYYMIPERNLMAACGLQEVQQHKLVADILDMMDEGPRVILRLPKIRQAIIGHPEPLLWLIRRKLELEMIYLEFMNRMLQIRNENWEFDCSDTILQEILRRQSEIHREVSLRMFMEGNIVYNPYDINFVNIFYKIQM</sequence>
<dbReference type="PANTHER" id="PTHR10656">
    <property type="entry name" value="CELL FATE DETERMINING PROTEIN MAB21-RELATED"/>
    <property type="match status" value="1"/>
</dbReference>
<dbReference type="Pfam" id="PF20266">
    <property type="entry name" value="Mab-21_C"/>
    <property type="match status" value="1"/>
</dbReference>
<evidence type="ECO:0000313" key="2">
    <source>
        <dbReference type="EMBL" id="KAH3693217.1"/>
    </source>
</evidence>
<keyword evidence="3" id="KW-1185">Reference proteome</keyword>
<dbReference type="Proteomes" id="UP000828390">
    <property type="component" value="Unassembled WGS sequence"/>
</dbReference>
<comment type="caution">
    <text evidence="2">The sequence shown here is derived from an EMBL/GenBank/DDBJ whole genome shotgun (WGS) entry which is preliminary data.</text>
</comment>
<accession>A0A9D3Y517</accession>
<dbReference type="SMART" id="SM01265">
    <property type="entry name" value="Mab-21"/>
    <property type="match status" value="1"/>
</dbReference>
<name>A0A9D3Y517_DREPO</name>
<dbReference type="Gene3D" id="1.10.1410.40">
    <property type="match status" value="1"/>
</dbReference>
<dbReference type="InterPro" id="IPR046906">
    <property type="entry name" value="Mab-21_HhH/H2TH-like"/>
</dbReference>
<gene>
    <name evidence="2" type="ORF">DPMN_192619</name>
</gene>
<reference evidence="2" key="1">
    <citation type="journal article" date="2019" name="bioRxiv">
        <title>The Genome of the Zebra Mussel, Dreissena polymorpha: A Resource for Invasive Species Research.</title>
        <authorList>
            <person name="McCartney M.A."/>
            <person name="Auch B."/>
            <person name="Kono T."/>
            <person name="Mallez S."/>
            <person name="Zhang Y."/>
            <person name="Obille A."/>
            <person name="Becker A."/>
            <person name="Abrahante J.E."/>
            <person name="Garbe J."/>
            <person name="Badalamenti J.P."/>
            <person name="Herman A."/>
            <person name="Mangelson H."/>
            <person name="Liachko I."/>
            <person name="Sullivan S."/>
            <person name="Sone E.D."/>
            <person name="Koren S."/>
            <person name="Silverstein K.A.T."/>
            <person name="Beckman K.B."/>
            <person name="Gohl D.M."/>
        </authorList>
    </citation>
    <scope>NUCLEOTIDE SEQUENCE</scope>
    <source>
        <strain evidence="2">Duluth1</strain>
        <tissue evidence="2">Whole animal</tissue>
    </source>
</reference>
<proteinExistence type="predicted"/>
<dbReference type="InterPro" id="IPR024810">
    <property type="entry name" value="MAB21L/cGLR"/>
</dbReference>
<dbReference type="PANTHER" id="PTHR10656:SF69">
    <property type="entry name" value="MAB-21-LIKE HHH_H2TH-LIKE DOMAIN-CONTAINING PROTEIN"/>
    <property type="match status" value="1"/>
</dbReference>
<evidence type="ECO:0000313" key="3">
    <source>
        <dbReference type="Proteomes" id="UP000828390"/>
    </source>
</evidence>